<comment type="similarity">
    <text evidence="2">Belongs to the ORC3 family.</text>
</comment>
<evidence type="ECO:0000313" key="9">
    <source>
        <dbReference type="Proteomes" id="UP000282613"/>
    </source>
</evidence>
<name>A0A0R3W576_TAEAS</name>
<keyword evidence="9" id="KW-1185">Reference proteome</keyword>
<dbReference type="AlphaFoldDB" id="A0A0R3W576"/>
<reference evidence="10" key="1">
    <citation type="submission" date="2017-02" db="UniProtKB">
        <authorList>
            <consortium name="WormBaseParasite"/>
        </authorList>
    </citation>
    <scope>IDENTIFICATION</scope>
</reference>
<dbReference type="InterPro" id="IPR045667">
    <property type="entry name" value="ORC3_N"/>
</dbReference>
<keyword evidence="5" id="KW-0539">Nucleus</keyword>
<dbReference type="InterPro" id="IPR020795">
    <property type="entry name" value="ORC3"/>
</dbReference>
<dbReference type="GO" id="GO:0005664">
    <property type="term" value="C:nuclear origin of replication recognition complex"/>
    <property type="evidence" value="ECO:0007669"/>
    <property type="project" value="InterPro"/>
</dbReference>
<evidence type="ECO:0000256" key="2">
    <source>
        <dbReference type="ARBA" id="ARBA00010977"/>
    </source>
</evidence>
<evidence type="ECO:0000256" key="4">
    <source>
        <dbReference type="ARBA" id="ARBA00023125"/>
    </source>
</evidence>
<dbReference type="Pfam" id="PF18137">
    <property type="entry name" value="WHD_ORC"/>
    <property type="match status" value="1"/>
</dbReference>
<dbReference type="STRING" id="60517.A0A0R3W576"/>
<evidence type="ECO:0000259" key="6">
    <source>
        <dbReference type="Pfam" id="PF07034"/>
    </source>
</evidence>
<dbReference type="GO" id="GO:0006270">
    <property type="term" value="P:DNA replication initiation"/>
    <property type="evidence" value="ECO:0007669"/>
    <property type="project" value="TreeGrafter"/>
</dbReference>
<dbReference type="EMBL" id="UYRS01018403">
    <property type="protein sequence ID" value="VDK34777.1"/>
    <property type="molecule type" value="Genomic_DNA"/>
</dbReference>
<keyword evidence="4" id="KW-0238">DNA-binding</keyword>
<evidence type="ECO:0000313" key="8">
    <source>
        <dbReference type="EMBL" id="VDK34777.1"/>
    </source>
</evidence>
<dbReference type="Pfam" id="PF07034">
    <property type="entry name" value="ORC3_N"/>
    <property type="match status" value="1"/>
</dbReference>
<feature type="domain" description="Origin recognition complex subunit 3 winged helix C-terminal" evidence="7">
    <location>
        <begin position="647"/>
        <end position="743"/>
    </location>
</feature>
<dbReference type="GO" id="GO:0005656">
    <property type="term" value="C:nuclear pre-replicative complex"/>
    <property type="evidence" value="ECO:0007669"/>
    <property type="project" value="TreeGrafter"/>
</dbReference>
<dbReference type="InterPro" id="IPR040855">
    <property type="entry name" value="ORC_WH_C"/>
</dbReference>
<dbReference type="GO" id="GO:0031261">
    <property type="term" value="C:DNA replication preinitiation complex"/>
    <property type="evidence" value="ECO:0007669"/>
    <property type="project" value="TreeGrafter"/>
</dbReference>
<proteinExistence type="inferred from homology"/>
<dbReference type="PANTHER" id="PTHR12748:SF0">
    <property type="entry name" value="ORIGIN RECOGNITION COMPLEX SUBUNIT 3"/>
    <property type="match status" value="1"/>
</dbReference>
<feature type="domain" description="Origin recognition complex subunit 3 N-terminal" evidence="6">
    <location>
        <begin position="21"/>
        <end position="325"/>
    </location>
</feature>
<dbReference type="OrthoDB" id="10265211at2759"/>
<protein>
    <submittedName>
        <fullName evidence="10">ORC_WH_C domain-containing protein</fullName>
    </submittedName>
</protein>
<evidence type="ECO:0000256" key="5">
    <source>
        <dbReference type="ARBA" id="ARBA00023242"/>
    </source>
</evidence>
<gene>
    <name evidence="8" type="ORF">TASK_LOCUS5253</name>
</gene>
<evidence type="ECO:0000256" key="3">
    <source>
        <dbReference type="ARBA" id="ARBA00022705"/>
    </source>
</evidence>
<comment type="subcellular location">
    <subcellularLocation>
        <location evidence="1">Nucleus</location>
    </subcellularLocation>
</comment>
<evidence type="ECO:0000313" key="10">
    <source>
        <dbReference type="WBParaSite" id="TASK_0000525201-mRNA-1"/>
    </source>
</evidence>
<keyword evidence="3" id="KW-0235">DNA replication</keyword>
<dbReference type="PANTHER" id="PTHR12748">
    <property type="entry name" value="ORIGIN RECOGNITION COMPLEX SUBUNIT 3"/>
    <property type="match status" value="1"/>
</dbReference>
<reference evidence="8 9" key="2">
    <citation type="submission" date="2018-11" db="EMBL/GenBank/DDBJ databases">
        <authorList>
            <consortium name="Pathogen Informatics"/>
        </authorList>
    </citation>
    <scope>NUCLEOTIDE SEQUENCE [LARGE SCALE GENOMIC DNA]</scope>
</reference>
<evidence type="ECO:0000256" key="1">
    <source>
        <dbReference type="ARBA" id="ARBA00004123"/>
    </source>
</evidence>
<dbReference type="CDD" id="cd20704">
    <property type="entry name" value="Orc3"/>
    <property type="match status" value="1"/>
</dbReference>
<evidence type="ECO:0000259" key="7">
    <source>
        <dbReference type="Pfam" id="PF18137"/>
    </source>
</evidence>
<accession>A0A0R3W576</accession>
<dbReference type="Proteomes" id="UP000282613">
    <property type="component" value="Unassembled WGS sequence"/>
</dbReference>
<organism evidence="10">
    <name type="scientific">Taenia asiatica</name>
    <name type="common">Asian tapeworm</name>
    <dbReference type="NCBI Taxonomy" id="60517"/>
    <lineage>
        <taxon>Eukaryota</taxon>
        <taxon>Metazoa</taxon>
        <taxon>Spiralia</taxon>
        <taxon>Lophotrochozoa</taxon>
        <taxon>Platyhelminthes</taxon>
        <taxon>Cestoda</taxon>
        <taxon>Eucestoda</taxon>
        <taxon>Cyclophyllidea</taxon>
        <taxon>Taeniidae</taxon>
        <taxon>Taenia</taxon>
    </lineage>
</organism>
<dbReference type="WBParaSite" id="TASK_0000525201-mRNA-1">
    <property type="protein sequence ID" value="TASK_0000525201-mRNA-1"/>
    <property type="gene ID" value="TASK_0000525201"/>
</dbReference>
<dbReference type="GO" id="GO:0003688">
    <property type="term" value="F:DNA replication origin binding"/>
    <property type="evidence" value="ECO:0007669"/>
    <property type="project" value="TreeGrafter"/>
</dbReference>
<sequence length="752" mass="85015">MAYDARFFPSSDAVAGVHIKQKAFERDWNAFLARVDSCLVNTSAETCAEIERYIHEVYLKSNCSTLITPLGQIHTALLLGAVNTSDHMAFFNNLKVYLLRKCDRVAIIDCSIKPLTANHIFVSIHQQCGFSLLNSLPQLVSSIIRPMYFSGLSFTASVCKSKGVDRSKANVRKSHQQIRPNNHMVKPFETKSHTGSLVVLIPAIENVPANVLREFVQITSTRVRECRGLPIFFVFGLTSTEDLVLESHCDTQTLSCLVTKRFRVQPPSVLLDAVFTELFYVPGFRASQPIIRYLIDKIHNCLDYSIKNLLDRYKLAILKHYLTLPHPQLLAPLDEADKFIFSISDSELTRLLNTYRSLRPLVAHTEKDQSAHGVLTRQRLSDSLLKHWLIQLILPFVIKWVLALFRDLHRHPTTGNIARLYCDWTVGRLISEEIVRRFKALPPTRVLNSVEASVGSITASLAILNAGARQRGVTPPVDRMMRRERTILEGVSGSGFLLDDPRWVPCFQQAISMLTELKNAVCDWRHRFAAALESQAAAEMEHTKSSSKAESTTLELTKRLTLLELREKLISSRSLSRSSSTSSLWKQTLEEFEQWLFVVLSPDDGDSRGLVPAPHNLPFYEVFYGPTEEAEIMRLTRNFDPPLTKSVHHALCNSDDFFPKANGLQSLVVDQCIVYKIYTESGTFINVHDWLIAFEAIVEPSSGRTDANPSQLIQSRFLRAVADLEQMGLVRRTGRRTDHAQKLPLMGLNFVL</sequence>